<dbReference type="Pfam" id="PF05494">
    <property type="entry name" value="MlaC"/>
    <property type="match status" value="1"/>
</dbReference>
<evidence type="ECO:0000256" key="1">
    <source>
        <dbReference type="SAM" id="SignalP"/>
    </source>
</evidence>
<feature type="signal peptide" evidence="1">
    <location>
        <begin position="1"/>
        <end position="28"/>
    </location>
</feature>
<accession>A0A937W146</accession>
<dbReference type="AlphaFoldDB" id="A0A937W146"/>
<evidence type="ECO:0000313" key="3">
    <source>
        <dbReference type="Proteomes" id="UP000712673"/>
    </source>
</evidence>
<proteinExistence type="predicted"/>
<dbReference type="PIRSF" id="PIRSF004649">
    <property type="entry name" value="MlaC"/>
    <property type="match status" value="1"/>
</dbReference>
<sequence length="210" mass="24034">MNRVLRWAGIAMVVGSVYLGTSPMTACAGEPQDRVKETVDAVIAVLQDPALQGPEHTQKRRDKMRQAVFQRFGFDEMAQRALGIHWSKRTPAEKKEFAALFGELLERSYINKIESYSSEQKILYTKENIDKDGFASVRTEIVVKRDVNVDVEYRLTKRDGNWQVYDVVIEGVSLVNNYRTQFNNIVSQESYEALVKKLKLKLEQERAAKG</sequence>
<feature type="chain" id="PRO_5037957219" evidence="1">
    <location>
        <begin position="29"/>
        <end position="210"/>
    </location>
</feature>
<dbReference type="Gene3D" id="3.10.450.710">
    <property type="entry name" value="Tgt2/MlaC"/>
    <property type="match status" value="1"/>
</dbReference>
<reference evidence="2" key="1">
    <citation type="submission" date="2019-03" db="EMBL/GenBank/DDBJ databases">
        <title>Lake Tanganyika Metagenome-Assembled Genomes (MAGs).</title>
        <authorList>
            <person name="Tran P."/>
        </authorList>
    </citation>
    <scope>NUCLEOTIDE SEQUENCE</scope>
    <source>
        <strain evidence="2">K_DeepCast_65m_m2_066</strain>
    </source>
</reference>
<dbReference type="PANTHER" id="PTHR36573:SF1">
    <property type="entry name" value="INTERMEMBRANE PHOSPHOLIPID TRANSPORT SYSTEM BINDING PROTEIN MLAC"/>
    <property type="match status" value="1"/>
</dbReference>
<dbReference type="EMBL" id="VGLS01000205">
    <property type="protein sequence ID" value="MBM3223820.1"/>
    <property type="molecule type" value="Genomic_DNA"/>
</dbReference>
<dbReference type="InterPro" id="IPR042245">
    <property type="entry name" value="Tgt2/MlaC_sf"/>
</dbReference>
<dbReference type="Proteomes" id="UP000712673">
    <property type="component" value="Unassembled WGS sequence"/>
</dbReference>
<comment type="caution">
    <text evidence="2">The sequence shown here is derived from an EMBL/GenBank/DDBJ whole genome shotgun (WGS) entry which is preliminary data.</text>
</comment>
<keyword evidence="1" id="KW-0732">Signal</keyword>
<gene>
    <name evidence="2" type="ORF">FJZ47_08480</name>
</gene>
<dbReference type="PANTHER" id="PTHR36573">
    <property type="entry name" value="INTERMEMBRANE PHOSPHOLIPID TRANSPORT SYSTEM BINDING PROTEIN MLAC"/>
    <property type="match status" value="1"/>
</dbReference>
<evidence type="ECO:0000313" key="2">
    <source>
        <dbReference type="EMBL" id="MBM3223820.1"/>
    </source>
</evidence>
<protein>
    <submittedName>
        <fullName evidence="2">ABC transporter substrate-binding protein</fullName>
    </submittedName>
</protein>
<dbReference type="InterPro" id="IPR008869">
    <property type="entry name" value="MlaC/ttg2D"/>
</dbReference>
<organism evidence="2 3">
    <name type="scientific">Tectimicrobiota bacterium</name>
    <dbReference type="NCBI Taxonomy" id="2528274"/>
    <lineage>
        <taxon>Bacteria</taxon>
        <taxon>Pseudomonadati</taxon>
        <taxon>Nitrospinota/Tectimicrobiota group</taxon>
        <taxon>Candidatus Tectimicrobiota</taxon>
    </lineage>
</organism>
<name>A0A937W146_UNCTE</name>